<dbReference type="EMBL" id="DP000010">
    <property type="protein sequence ID" value="ABA93065.1"/>
    <property type="molecule type" value="Genomic_DNA"/>
</dbReference>
<gene>
    <name evidence="2" type="ordered locus">LOC_Os11g22210</name>
</gene>
<sequence>MDFLSVFREHPNGPRQVHFYQRIAEEGMDLDKSTSTSASLKKLQEEGALPGRGTMEREPGGLNSETVGRRVGQVMISGPTTVSNVPVPLCEKGAAEREAAINASDASPPPPRRQWLVTLGENLSQGGAGEDNARRIWRELQRSPVVASTDVVVVPTSREATPSGPVSDLVPAQGPPADIHT</sequence>
<accession>Q53K93</accession>
<dbReference type="AlphaFoldDB" id="Q53K93"/>
<name>Q53K93_ORYSJ</name>
<evidence type="ECO:0000313" key="3">
    <source>
        <dbReference type="EMBL" id="ABA93065.1"/>
    </source>
</evidence>
<feature type="region of interest" description="Disordered" evidence="1">
    <location>
        <begin position="29"/>
        <end position="65"/>
    </location>
</feature>
<reference evidence="2" key="4">
    <citation type="submission" date="2005-04" db="EMBL/GenBank/DDBJ databases">
        <authorList>
            <person name="Buell R."/>
        </authorList>
    </citation>
    <scope>NUCLEOTIDE SEQUENCE</scope>
</reference>
<feature type="region of interest" description="Disordered" evidence="1">
    <location>
        <begin position="156"/>
        <end position="181"/>
    </location>
</feature>
<evidence type="ECO:0000313" key="2">
    <source>
        <dbReference type="EMBL" id="AAX95818.1"/>
    </source>
</evidence>
<proteinExistence type="predicted"/>
<evidence type="ECO:0000256" key="1">
    <source>
        <dbReference type="SAM" id="MobiDB-lite"/>
    </source>
</evidence>
<reference evidence="3" key="3">
    <citation type="submission" date="2005-04" db="EMBL/GenBank/DDBJ databases">
        <authorList>
            <person name="Buell C.R."/>
            <person name="Wing R.A."/>
            <person name="McCombie W.A."/>
            <person name="Ouyang S."/>
        </authorList>
    </citation>
    <scope>NUCLEOTIDE SEQUENCE</scope>
</reference>
<protein>
    <submittedName>
        <fullName evidence="2">Uncharacterized protein</fullName>
    </submittedName>
</protein>
<organism evidence="2">
    <name type="scientific">Oryza sativa subsp. japonica</name>
    <name type="common">Rice</name>
    <dbReference type="NCBI Taxonomy" id="39947"/>
    <lineage>
        <taxon>Eukaryota</taxon>
        <taxon>Viridiplantae</taxon>
        <taxon>Streptophyta</taxon>
        <taxon>Embryophyta</taxon>
        <taxon>Tracheophyta</taxon>
        <taxon>Spermatophyta</taxon>
        <taxon>Magnoliopsida</taxon>
        <taxon>Liliopsida</taxon>
        <taxon>Poales</taxon>
        <taxon>Poaceae</taxon>
        <taxon>BOP clade</taxon>
        <taxon>Oryzoideae</taxon>
        <taxon>Oryzeae</taxon>
        <taxon>Oryzinae</taxon>
        <taxon>Oryza</taxon>
        <taxon>Oryza sativa</taxon>
    </lineage>
</organism>
<reference evidence="3" key="2">
    <citation type="journal article" date="2005" name="BMC Biol.">
        <title>The sequence of rice chromosomes 11 and 12, rich in disease resistance genes and recent gene duplications.</title>
        <authorList>
            <consortium name="The rice chromosomes 11 and 12 sequencing consortia"/>
        </authorList>
    </citation>
    <scope>NUCLEOTIDE SEQUENCE [LARGE SCALE GENOMIC DNA]</scope>
</reference>
<reference evidence="2" key="1">
    <citation type="submission" date="2003-08" db="EMBL/GenBank/DDBJ databases">
        <authorList>
            <person name="Buell C."/>
            <person name="Yuan Q."/>
            <person name="Ouyang S."/>
            <person name="Liu J."/>
            <person name="Wang A."/>
            <person name="Maiti R."/>
            <person name="Hamilton J."/>
            <person name="Jones K."/>
            <person name="Tallon L."/>
            <person name="Feldblyum T."/>
            <person name="Tsitrin T."/>
            <person name="Bera J."/>
            <person name="Kim M."/>
            <person name="Jin S."/>
            <person name="Fadrosh D."/>
            <person name="Vuong H."/>
            <person name="Overton II L."/>
            <person name="Reardon M."/>
            <person name="Weaver B."/>
            <person name="Johri S."/>
            <person name="Lewis M."/>
            <person name="Utterback T."/>
            <person name="Van Aken S."/>
            <person name="Wortman J."/>
            <person name="Haas B."/>
            <person name="Koo H."/>
            <person name="Zismann V."/>
            <person name="Hsiao J."/>
            <person name="Iobst S."/>
            <person name="de Vazeilles A."/>
            <person name="White O."/>
            <person name="Salzberg S."/>
            <person name="Fraser C."/>
        </authorList>
    </citation>
    <scope>NUCLEOTIDE SEQUENCE</scope>
</reference>
<dbReference type="EMBL" id="AC146546">
    <property type="protein sequence ID" value="AAX95818.1"/>
    <property type="molecule type" value="Genomic_DNA"/>
</dbReference>